<feature type="transmembrane region" description="Helical" evidence="8">
    <location>
        <begin position="277"/>
        <end position="296"/>
    </location>
</feature>
<dbReference type="PANTHER" id="PTHR43528:SF1">
    <property type="entry name" value="ALPHA-KETOGLUTARATE PERMEASE"/>
    <property type="match status" value="1"/>
</dbReference>
<keyword evidence="6 8" id="KW-1133">Transmembrane helix</keyword>
<dbReference type="GO" id="GO:0015293">
    <property type="term" value="F:symporter activity"/>
    <property type="evidence" value="ECO:0007669"/>
    <property type="project" value="UniProtKB-KW"/>
</dbReference>
<dbReference type="Proteomes" id="UP000377595">
    <property type="component" value="Unassembled WGS sequence"/>
</dbReference>
<feature type="transmembrane region" description="Helical" evidence="8">
    <location>
        <begin position="86"/>
        <end position="105"/>
    </location>
</feature>
<feature type="transmembrane region" description="Helical" evidence="8">
    <location>
        <begin position="16"/>
        <end position="42"/>
    </location>
</feature>
<keyword evidence="7 8" id="KW-0472">Membrane</keyword>
<evidence type="ECO:0000313" key="11">
    <source>
        <dbReference type="Proteomes" id="UP000377595"/>
    </source>
</evidence>
<evidence type="ECO:0000256" key="3">
    <source>
        <dbReference type="ARBA" id="ARBA00022475"/>
    </source>
</evidence>
<keyword evidence="11" id="KW-1185">Reference proteome</keyword>
<accession>A0A5M3XHV4</accession>
<dbReference type="Gene3D" id="1.20.1250.20">
    <property type="entry name" value="MFS general substrate transporter like domains"/>
    <property type="match status" value="2"/>
</dbReference>
<keyword evidence="3" id="KW-1003">Cell membrane</keyword>
<dbReference type="AlphaFoldDB" id="A0A5M3XHV4"/>
<feature type="transmembrane region" description="Helical" evidence="8">
    <location>
        <begin position="151"/>
        <end position="176"/>
    </location>
</feature>
<dbReference type="InterPro" id="IPR011701">
    <property type="entry name" value="MFS"/>
</dbReference>
<evidence type="ECO:0000256" key="4">
    <source>
        <dbReference type="ARBA" id="ARBA00022692"/>
    </source>
</evidence>
<evidence type="ECO:0000256" key="1">
    <source>
        <dbReference type="ARBA" id="ARBA00004651"/>
    </source>
</evidence>
<dbReference type="PROSITE" id="PS50850">
    <property type="entry name" value="MFS"/>
    <property type="match status" value="1"/>
</dbReference>
<dbReference type="Pfam" id="PF07690">
    <property type="entry name" value="MFS_1"/>
    <property type="match status" value="1"/>
</dbReference>
<evidence type="ECO:0000256" key="2">
    <source>
        <dbReference type="ARBA" id="ARBA00022448"/>
    </source>
</evidence>
<reference evidence="10 11" key="1">
    <citation type="submission" date="2019-10" db="EMBL/GenBank/DDBJ databases">
        <title>Whole genome shotgun sequence of Acrocarpospora pleiomorpha NBRC 16267.</title>
        <authorList>
            <person name="Ichikawa N."/>
            <person name="Kimura A."/>
            <person name="Kitahashi Y."/>
            <person name="Komaki H."/>
            <person name="Oguchi A."/>
        </authorList>
    </citation>
    <scope>NUCLEOTIDE SEQUENCE [LARGE SCALE GENOMIC DNA]</scope>
    <source>
        <strain evidence="10 11">NBRC 16267</strain>
    </source>
</reference>
<keyword evidence="5" id="KW-0769">Symport</keyword>
<feature type="transmembrane region" description="Helical" evidence="8">
    <location>
        <begin position="308"/>
        <end position="328"/>
    </location>
</feature>
<evidence type="ECO:0000259" key="9">
    <source>
        <dbReference type="PROSITE" id="PS50850"/>
    </source>
</evidence>
<evidence type="ECO:0000256" key="5">
    <source>
        <dbReference type="ARBA" id="ARBA00022847"/>
    </source>
</evidence>
<feature type="transmembrane region" description="Helical" evidence="8">
    <location>
        <begin position="111"/>
        <end position="130"/>
    </location>
</feature>
<dbReference type="EMBL" id="BLAF01000019">
    <property type="protein sequence ID" value="GES20794.1"/>
    <property type="molecule type" value="Genomic_DNA"/>
</dbReference>
<feature type="transmembrane region" description="Helical" evidence="8">
    <location>
        <begin position="395"/>
        <end position="414"/>
    </location>
</feature>
<dbReference type="InterPro" id="IPR051084">
    <property type="entry name" value="H+-coupled_symporters"/>
</dbReference>
<dbReference type="SUPFAM" id="SSF103473">
    <property type="entry name" value="MFS general substrate transporter"/>
    <property type="match status" value="1"/>
</dbReference>
<feature type="transmembrane region" description="Helical" evidence="8">
    <location>
        <begin position="334"/>
        <end position="355"/>
    </location>
</feature>
<protein>
    <submittedName>
        <fullName evidence="10">MFS transporter</fullName>
    </submittedName>
</protein>
<dbReference type="InterPro" id="IPR036259">
    <property type="entry name" value="MFS_trans_sf"/>
</dbReference>
<keyword evidence="2" id="KW-0813">Transport</keyword>
<gene>
    <name evidence="10" type="ORF">Aple_036900</name>
</gene>
<feature type="domain" description="Major facilitator superfamily (MFS) profile" evidence="9">
    <location>
        <begin position="15"/>
        <end position="419"/>
    </location>
</feature>
<organism evidence="10 11">
    <name type="scientific">Acrocarpospora pleiomorpha</name>
    <dbReference type="NCBI Taxonomy" id="90975"/>
    <lineage>
        <taxon>Bacteria</taxon>
        <taxon>Bacillati</taxon>
        <taxon>Actinomycetota</taxon>
        <taxon>Actinomycetes</taxon>
        <taxon>Streptosporangiales</taxon>
        <taxon>Streptosporangiaceae</taxon>
        <taxon>Acrocarpospora</taxon>
    </lineage>
</organism>
<comment type="caution">
    <text evidence="10">The sequence shown here is derived from an EMBL/GenBank/DDBJ whole genome shotgun (WGS) entry which is preliminary data.</text>
</comment>
<keyword evidence="4 8" id="KW-0812">Transmembrane</keyword>
<evidence type="ECO:0000313" key="10">
    <source>
        <dbReference type="EMBL" id="GES20794.1"/>
    </source>
</evidence>
<feature type="transmembrane region" description="Helical" evidence="8">
    <location>
        <begin position="188"/>
        <end position="206"/>
    </location>
</feature>
<feature type="transmembrane region" description="Helical" evidence="8">
    <location>
        <begin position="54"/>
        <end position="74"/>
    </location>
</feature>
<evidence type="ECO:0000256" key="8">
    <source>
        <dbReference type="SAM" id="Phobius"/>
    </source>
</evidence>
<dbReference type="InterPro" id="IPR020846">
    <property type="entry name" value="MFS_dom"/>
</dbReference>
<dbReference type="PANTHER" id="PTHR43528">
    <property type="entry name" value="ALPHA-KETOGLUTARATE PERMEASE"/>
    <property type="match status" value="1"/>
</dbReference>
<dbReference type="GO" id="GO:0005886">
    <property type="term" value="C:plasma membrane"/>
    <property type="evidence" value="ECO:0007669"/>
    <property type="project" value="UniProtKB-SubCell"/>
</dbReference>
<feature type="transmembrane region" description="Helical" evidence="8">
    <location>
        <begin position="362"/>
        <end position="383"/>
    </location>
</feature>
<evidence type="ECO:0000256" key="7">
    <source>
        <dbReference type="ARBA" id="ARBA00023136"/>
    </source>
</evidence>
<feature type="transmembrane region" description="Helical" evidence="8">
    <location>
        <begin position="238"/>
        <end position="257"/>
    </location>
</feature>
<evidence type="ECO:0000256" key="6">
    <source>
        <dbReference type="ARBA" id="ARBA00022989"/>
    </source>
</evidence>
<proteinExistence type="predicted"/>
<sequence>MTSESVPPARRSRKEVLAAVIGATVEGYDWVAYAVLAPYFAVSLFPGDDPVAQVISAYLVFAVGFIVRPVGAVVMGRLADRRGRKFALVVSVAMMAFGSLMLAAVPAADLIGFWAAVLVVLARCLQGVSISAELPTATTYAIETASPRRRYFAGSLVSSAAFLGHILVYGTLAILVATIGSDGLEAGGWRIGFAVGALLGLVAVWIRRGVSESPVFEKAVKKQRPRPWPILRAYRRQILAVMLLAIGGTTGNYFLSVSLPVYLDHAGVIEKEAASGHMSYLLVVLIAVSVAAGALADRFGGLTMARTGTVFLALATVPLTVLMASGVLPFVPGVLLYILGYSLLLGPLPALLPLIFPPGVRVVAVAVPNTIAVLAAGGSLPAIVEALNAADLLDVVPWFIAATALLSLVGAFMIRARDLQRVDTETLALMRTDEVASW</sequence>
<name>A0A5M3XHV4_9ACTN</name>
<dbReference type="RefSeq" id="WP_170321542.1">
    <property type="nucleotide sequence ID" value="NZ_BAAAHM010000032.1"/>
</dbReference>
<comment type="subcellular location">
    <subcellularLocation>
        <location evidence="1">Cell membrane</location>
        <topology evidence="1">Multi-pass membrane protein</topology>
    </subcellularLocation>
</comment>